<feature type="region of interest" description="Disordered" evidence="1">
    <location>
        <begin position="614"/>
        <end position="647"/>
    </location>
</feature>
<keyword evidence="2" id="KW-0812">Transmembrane</keyword>
<dbReference type="Pfam" id="PF09972">
    <property type="entry name" value="DUF2207"/>
    <property type="match status" value="1"/>
</dbReference>
<organism evidence="6 7">
    <name type="scientific">Kaistella flava</name>
    <name type="common">ex Peng et al. 2021</name>
    <dbReference type="NCBI Taxonomy" id="2038776"/>
    <lineage>
        <taxon>Bacteria</taxon>
        <taxon>Pseudomonadati</taxon>
        <taxon>Bacteroidota</taxon>
        <taxon>Flavobacteriia</taxon>
        <taxon>Flavobacteriales</taxon>
        <taxon>Weeksellaceae</taxon>
        <taxon>Chryseobacterium group</taxon>
        <taxon>Kaistella</taxon>
    </lineage>
</organism>
<feature type="transmembrane region" description="Helical" evidence="2">
    <location>
        <begin position="244"/>
        <end position="262"/>
    </location>
</feature>
<dbReference type="EMBL" id="CP040442">
    <property type="protein sequence ID" value="QOW08900.1"/>
    <property type="molecule type" value="Genomic_DNA"/>
</dbReference>
<feature type="transmembrane region" description="Helical" evidence="2">
    <location>
        <begin position="492"/>
        <end position="511"/>
    </location>
</feature>
<evidence type="ECO:0000313" key="7">
    <source>
        <dbReference type="Proteomes" id="UP000594195"/>
    </source>
</evidence>
<dbReference type="Proteomes" id="UP000594195">
    <property type="component" value="Chromosome"/>
</dbReference>
<keyword evidence="2" id="KW-0472">Membrane</keyword>
<feature type="domain" description="DUF2207" evidence="4">
    <location>
        <begin position="40"/>
        <end position="227"/>
    </location>
</feature>
<feature type="transmembrane region" description="Helical" evidence="2">
    <location>
        <begin position="436"/>
        <end position="455"/>
    </location>
</feature>
<feature type="compositionally biased region" description="Low complexity" evidence="1">
    <location>
        <begin position="614"/>
        <end position="626"/>
    </location>
</feature>
<feature type="compositionally biased region" description="Gly residues" evidence="1">
    <location>
        <begin position="627"/>
        <end position="647"/>
    </location>
</feature>
<feature type="transmembrane region" description="Helical" evidence="2">
    <location>
        <begin position="462"/>
        <end position="480"/>
    </location>
</feature>
<feature type="domain" description="Predicted membrane protein YciQ-like C-terminal" evidence="5">
    <location>
        <begin position="281"/>
        <end position="574"/>
    </location>
</feature>
<feature type="transmembrane region" description="Helical" evidence="2">
    <location>
        <begin position="405"/>
        <end position="424"/>
    </location>
</feature>
<protein>
    <submittedName>
        <fullName evidence="6">DUF2207 domain-containing protein</fullName>
    </submittedName>
</protein>
<feature type="chain" id="PRO_5032558496" evidence="3">
    <location>
        <begin position="30"/>
        <end position="647"/>
    </location>
</feature>
<dbReference type="AlphaFoldDB" id="A0A7M2Y466"/>
<evidence type="ECO:0000256" key="1">
    <source>
        <dbReference type="SAM" id="MobiDB-lite"/>
    </source>
</evidence>
<accession>A0A7M2Y466</accession>
<name>A0A7M2Y466_9FLAO</name>
<evidence type="ECO:0000313" key="6">
    <source>
        <dbReference type="EMBL" id="QOW08900.1"/>
    </source>
</evidence>
<keyword evidence="7" id="KW-1185">Reference proteome</keyword>
<dbReference type="KEGG" id="kfa:Q73A0000_00335"/>
<sequence length="647" mass="71634">MYNSKTMKRLLIGLFLLIFSFGFTQDVNSANGDAYNYEHILSFDSDIVISKDAETTITEKIKVYAEGINIKRGIFRSLPLWRNVNGKKIRIKYDILSVRKNGSNENYHTENSSDDYAIYFGDKDIILSPGVYDYELTYKTNDQIGFFEKYDEFYWNVNGTLWDFPVDEISAKVTLPEGAEILQQSCYTGSYGSKESNCIGKQFSTNTIEWSAKNLGRNQGLTIAVGFNKGIFTPPPPPGMLEKYGVLAMLIAAALGLLGYLYSSWQKYGIDPQKPVVYPQFNAPQNLSPASLGYLENEYYSAPMITAAIVSLAVKGYIKIIEDDKRILGIFGGKEYTLEKIKEQDQTLPKEEINLMNKLFSGEATSVSFDGKYNSKIENAVNDFKASLRFQHDGFLKKGNNTNKLFLPIIIIIVLYAAGLFFSYKISYSDVHLGAGIPLGAAALFAGIFISIFFERSNVVKALFALISIGLILILATIFSVDTERSENLGFYGSYGFLIIGFIAIVLYQYLIKQPTPEKLETQSLIEGFKMYLGTAEEKTLQFHNPPEMTTQVFEKMLPYAMVLGVDKIWGQKFQNMLKNSSLENQQYISSWYVGSSMMNMNFANTLTSSLSQSIASSSTQPSSSGSGSGGGGFSGGGGGGGGGGGW</sequence>
<gene>
    <name evidence="6" type="ORF">Q73A0000_00335</name>
</gene>
<evidence type="ECO:0000259" key="4">
    <source>
        <dbReference type="Pfam" id="PF09972"/>
    </source>
</evidence>
<dbReference type="Pfam" id="PF20990">
    <property type="entry name" value="DUF2207_C"/>
    <property type="match status" value="1"/>
</dbReference>
<reference evidence="6 7" key="1">
    <citation type="submission" date="2019-05" db="EMBL/GenBank/DDBJ databases">
        <title>Chryseobacterium sp. isolated from King George Island, maritime Antarctica.</title>
        <authorList>
            <person name="Peng X."/>
        </authorList>
    </citation>
    <scope>NUCLEOTIDE SEQUENCE [LARGE SCALE GENOMIC DNA]</scope>
    <source>
        <strain evidence="6 7">7-3A</strain>
    </source>
</reference>
<keyword evidence="3" id="KW-0732">Signal</keyword>
<dbReference type="InterPro" id="IPR018702">
    <property type="entry name" value="DUF2207"/>
</dbReference>
<keyword evidence="2" id="KW-1133">Transmembrane helix</keyword>
<proteinExistence type="predicted"/>
<feature type="signal peptide" evidence="3">
    <location>
        <begin position="1"/>
        <end position="29"/>
    </location>
</feature>
<dbReference type="InterPro" id="IPR048389">
    <property type="entry name" value="YciQ-like_C"/>
</dbReference>
<evidence type="ECO:0000256" key="2">
    <source>
        <dbReference type="SAM" id="Phobius"/>
    </source>
</evidence>
<evidence type="ECO:0000259" key="5">
    <source>
        <dbReference type="Pfam" id="PF20990"/>
    </source>
</evidence>
<evidence type="ECO:0000256" key="3">
    <source>
        <dbReference type="SAM" id="SignalP"/>
    </source>
</evidence>